<accession>A0AAD2FW40</accession>
<feature type="region of interest" description="Disordered" evidence="1">
    <location>
        <begin position="1"/>
        <end position="103"/>
    </location>
</feature>
<evidence type="ECO:0000313" key="3">
    <source>
        <dbReference type="Proteomes" id="UP001295423"/>
    </source>
</evidence>
<keyword evidence="3" id="KW-1185">Reference proteome</keyword>
<dbReference type="Proteomes" id="UP001295423">
    <property type="component" value="Unassembled WGS sequence"/>
</dbReference>
<feature type="compositionally biased region" description="Basic residues" evidence="1">
    <location>
        <begin position="1"/>
        <end position="22"/>
    </location>
</feature>
<dbReference type="AlphaFoldDB" id="A0AAD2FW40"/>
<name>A0AAD2FW40_9STRA</name>
<comment type="caution">
    <text evidence="2">The sequence shown here is derived from an EMBL/GenBank/DDBJ whole genome shotgun (WGS) entry which is preliminary data.</text>
</comment>
<evidence type="ECO:0000256" key="1">
    <source>
        <dbReference type="SAM" id="MobiDB-lite"/>
    </source>
</evidence>
<proteinExistence type="predicted"/>
<evidence type="ECO:0000313" key="2">
    <source>
        <dbReference type="EMBL" id="CAJ1954536.1"/>
    </source>
</evidence>
<organism evidence="2 3">
    <name type="scientific">Cylindrotheca closterium</name>
    <dbReference type="NCBI Taxonomy" id="2856"/>
    <lineage>
        <taxon>Eukaryota</taxon>
        <taxon>Sar</taxon>
        <taxon>Stramenopiles</taxon>
        <taxon>Ochrophyta</taxon>
        <taxon>Bacillariophyta</taxon>
        <taxon>Bacillariophyceae</taxon>
        <taxon>Bacillariophycidae</taxon>
        <taxon>Bacillariales</taxon>
        <taxon>Bacillariaceae</taxon>
        <taxon>Cylindrotheca</taxon>
    </lineage>
</organism>
<dbReference type="EMBL" id="CAKOGP040001869">
    <property type="protein sequence ID" value="CAJ1954536.1"/>
    <property type="molecule type" value="Genomic_DNA"/>
</dbReference>
<reference evidence="2" key="1">
    <citation type="submission" date="2023-08" db="EMBL/GenBank/DDBJ databases">
        <authorList>
            <person name="Audoor S."/>
            <person name="Bilcke G."/>
        </authorList>
    </citation>
    <scope>NUCLEOTIDE SEQUENCE</scope>
</reference>
<gene>
    <name evidence="2" type="ORF">CYCCA115_LOCUS15129</name>
</gene>
<feature type="compositionally biased region" description="Polar residues" evidence="1">
    <location>
        <begin position="24"/>
        <end position="40"/>
    </location>
</feature>
<sequence length="247" mass="28169">MAKKKTQGTKAGKRVASKKPVAKNKTSTAKPSSNNMNDWISSLAKEATSSESTKVMSKEDRIRKRAAKKAKRQEAQELKQQSQSSNSMANSKPAAAPVSQQKIQAAFTKRRMRQLVTILETVRNNYNQRSKKDLPRPFEAPAFKKRKTKGWSKDTIQPRTSDYAGIGLARDSLFISFKEPSFFPSLEEEFKEHIPGFFGKQRTKAMKRQLDKDMLWKKMADKDKMNKKFKNMTPDQRVEAMLEAGML</sequence>
<protein>
    <submittedName>
        <fullName evidence="2">Uncharacterized protein</fullName>
    </submittedName>
</protein>